<dbReference type="EMBL" id="CP139781">
    <property type="protein sequence ID" value="WRQ89161.1"/>
    <property type="molecule type" value="Genomic_DNA"/>
</dbReference>
<evidence type="ECO:0000256" key="1">
    <source>
        <dbReference type="SAM" id="SignalP"/>
    </source>
</evidence>
<dbReference type="SUPFAM" id="SSF48726">
    <property type="entry name" value="Immunoglobulin"/>
    <property type="match status" value="1"/>
</dbReference>
<dbReference type="RefSeq" id="WP_221031028.1">
    <property type="nucleotide sequence ID" value="NZ_CP139781.1"/>
</dbReference>
<feature type="signal peptide" evidence="1">
    <location>
        <begin position="1"/>
        <end position="25"/>
    </location>
</feature>
<keyword evidence="3" id="KW-1185">Reference proteome</keyword>
<dbReference type="InterPro" id="IPR013783">
    <property type="entry name" value="Ig-like_fold"/>
</dbReference>
<feature type="chain" id="PRO_5045467113" evidence="1">
    <location>
        <begin position="26"/>
        <end position="298"/>
    </location>
</feature>
<protein>
    <submittedName>
        <fullName evidence="2">Immunoglobulin domain-containing protein</fullName>
    </submittedName>
</protein>
<dbReference type="InterPro" id="IPR036179">
    <property type="entry name" value="Ig-like_dom_sf"/>
</dbReference>
<dbReference type="Gene3D" id="2.60.40.10">
    <property type="entry name" value="Immunoglobulins"/>
    <property type="match status" value="1"/>
</dbReference>
<gene>
    <name evidence="2" type="ORF">K1X11_007055</name>
</gene>
<keyword evidence="1" id="KW-0732">Signal</keyword>
<reference evidence="2 3" key="1">
    <citation type="submission" date="2023-12" db="EMBL/GenBank/DDBJ databases">
        <title>Description of an unclassified Opitutus bacterium of Verrucomicrobiota.</title>
        <authorList>
            <person name="Zhang D.-F."/>
        </authorList>
    </citation>
    <scope>NUCLEOTIDE SEQUENCE [LARGE SCALE GENOMIC DNA]</scope>
    <source>
        <strain evidence="2 3">WL0086</strain>
    </source>
</reference>
<organism evidence="2 3">
    <name type="scientific">Actomonas aquatica</name>
    <dbReference type="NCBI Taxonomy" id="2866162"/>
    <lineage>
        <taxon>Bacteria</taxon>
        <taxon>Pseudomonadati</taxon>
        <taxon>Verrucomicrobiota</taxon>
        <taxon>Opitutia</taxon>
        <taxon>Opitutales</taxon>
        <taxon>Opitutaceae</taxon>
        <taxon>Actomonas</taxon>
    </lineage>
</organism>
<evidence type="ECO:0000313" key="3">
    <source>
        <dbReference type="Proteomes" id="UP000738431"/>
    </source>
</evidence>
<name>A0ABZ1CCK0_9BACT</name>
<evidence type="ECO:0000313" key="2">
    <source>
        <dbReference type="EMBL" id="WRQ89161.1"/>
    </source>
</evidence>
<dbReference type="Proteomes" id="UP000738431">
    <property type="component" value="Chromosome"/>
</dbReference>
<proteinExistence type="predicted"/>
<accession>A0ABZ1CCK0</accession>
<sequence length="298" mass="31887">MKRIPAPLWPALAYCLGFLAAPTFAQSDENPTEPVLPPGVVEHASYTLKLGAFPANSNIRRPATFLAPGTAVTLRLSSEFGEVTNIRWYRNNTLLTNTSELVIPAFDSPDSGYYRATFSGHAEYSSTNTVLLLAGIADRHRLINQSTRVTISPSSPRATFGFVINPPLAGSYGDLRILIRVIGPALAGFGVASPLSDPVYRLYSSAGDDVTPGMVFLDYVGAHQDYRDRVNTTSTAVGAFPVDSDIQSTVPPRNLADVVQLSAGAYTLTVSSASGATGEVLVEIYDTWTDPAENPTDQ</sequence>